<dbReference type="GO" id="GO:0006221">
    <property type="term" value="P:pyrimidine nucleotide biosynthetic process"/>
    <property type="evidence" value="ECO:0007669"/>
    <property type="project" value="UniProtKB-KW"/>
</dbReference>
<dbReference type="FunFam" id="3.30.470.20:FF:000026">
    <property type="entry name" value="Carbamoyl-phosphate synthase large chain"/>
    <property type="match status" value="1"/>
</dbReference>
<feature type="domain" description="ATP-grasp" evidence="22">
    <location>
        <begin position="291"/>
        <end position="480"/>
    </location>
</feature>
<dbReference type="GO" id="GO:0005524">
    <property type="term" value="F:ATP binding"/>
    <property type="evidence" value="ECO:0007669"/>
    <property type="project" value="UniProtKB-UniRule"/>
</dbReference>
<dbReference type="Pfam" id="PF02786">
    <property type="entry name" value="CPSase_L_D2"/>
    <property type="match status" value="1"/>
</dbReference>
<evidence type="ECO:0000256" key="2">
    <source>
        <dbReference type="ARBA" id="ARBA00001946"/>
    </source>
</evidence>
<keyword evidence="9" id="KW-0479">Metal-binding</keyword>
<dbReference type="GO" id="GO:0006526">
    <property type="term" value="P:L-arginine biosynthetic process"/>
    <property type="evidence" value="ECO:0007669"/>
    <property type="project" value="UniProtKB-KW"/>
</dbReference>
<dbReference type="InterPro" id="IPR005483">
    <property type="entry name" value="CPSase_dom"/>
</dbReference>
<dbReference type="InterPro" id="IPR011761">
    <property type="entry name" value="ATP-grasp"/>
</dbReference>
<dbReference type="Pfam" id="PF02787">
    <property type="entry name" value="CPSase_L_D3"/>
    <property type="match status" value="1"/>
</dbReference>
<dbReference type="InterPro" id="IPR036897">
    <property type="entry name" value="CarbamoylP_synth_lsu_oligo_sf"/>
</dbReference>
<dbReference type="Gene3D" id="1.10.1030.10">
    <property type="entry name" value="Carbamoyl-phosphate synthetase, large subunit oligomerisation domain"/>
    <property type="match status" value="1"/>
</dbReference>
<keyword evidence="15" id="KW-0464">Manganese</keyword>
<dbReference type="FunFam" id="3.40.50.20:FF:000001">
    <property type="entry name" value="Carbamoyl-phosphate synthase large chain"/>
    <property type="match status" value="1"/>
</dbReference>
<dbReference type="Proteomes" id="UP000286974">
    <property type="component" value="Unassembled WGS sequence"/>
</dbReference>
<dbReference type="PROSITE" id="PS00867">
    <property type="entry name" value="CPSASE_2"/>
    <property type="match status" value="1"/>
</dbReference>
<evidence type="ECO:0000256" key="7">
    <source>
        <dbReference type="ARBA" id="ARBA00022598"/>
    </source>
</evidence>
<keyword evidence="12 21" id="KW-0067">ATP-binding</keyword>
<evidence type="ECO:0000256" key="11">
    <source>
        <dbReference type="ARBA" id="ARBA00022741"/>
    </source>
</evidence>
<evidence type="ECO:0000256" key="19">
    <source>
        <dbReference type="ARBA" id="ARBA00060037"/>
    </source>
</evidence>
<proteinExistence type="inferred from homology"/>
<dbReference type="Gene3D" id="3.30.1490.20">
    <property type="entry name" value="ATP-grasp fold, A domain"/>
    <property type="match status" value="1"/>
</dbReference>
<keyword evidence="13" id="KW-0460">Magnesium</keyword>
<dbReference type="SUPFAM" id="SSF48108">
    <property type="entry name" value="Carbamoyl phosphate synthetase, large subunit connection domain"/>
    <property type="match status" value="1"/>
</dbReference>
<dbReference type="InterPro" id="IPR005479">
    <property type="entry name" value="CPAse_ATP-bd"/>
</dbReference>
<dbReference type="EC" id="6.3.4.16" evidence="16"/>
<keyword evidence="11 21" id="KW-0547">Nucleotide-binding</keyword>
<dbReference type="SMART" id="SM01096">
    <property type="entry name" value="CPSase_L_D3"/>
    <property type="match status" value="1"/>
</dbReference>
<dbReference type="AlphaFoldDB" id="A0A401FIZ5"/>
<reference evidence="23 24" key="1">
    <citation type="submission" date="2017-11" db="EMBL/GenBank/DDBJ databases">
        <title>Draft Genome Sequence of Lactobacillus curieae NBRC 111893 isolated from Koso, a Japanese sugar-Vegetable Fermented Beverage.</title>
        <authorList>
            <person name="Chiou T.Y."/>
            <person name="Oshima K."/>
            <person name="Suda W."/>
            <person name="Hattori M."/>
            <person name="Takahashi T."/>
        </authorList>
    </citation>
    <scope>NUCLEOTIDE SEQUENCE [LARGE SCALE GENOMIC DNA]</scope>
    <source>
        <strain evidence="23 24">NBRC111893</strain>
    </source>
</reference>
<dbReference type="PANTHER" id="PTHR11405:SF53">
    <property type="entry name" value="CARBAMOYL-PHOSPHATE SYNTHASE [AMMONIA], MITOCHONDRIAL"/>
    <property type="match status" value="1"/>
</dbReference>
<comment type="cofactor">
    <cofactor evidence="1">
        <name>Mn(2+)</name>
        <dbReference type="ChEBI" id="CHEBI:29035"/>
    </cofactor>
</comment>
<evidence type="ECO:0000256" key="17">
    <source>
        <dbReference type="ARBA" id="ARBA00047359"/>
    </source>
</evidence>
<protein>
    <recommendedName>
        <fullName evidence="20">Carbamoyl phosphate synthase pyrimidine-specific large chain</fullName>
        <ecNumber evidence="16">6.3.4.16</ecNumber>
        <ecNumber evidence="5">6.3.5.5</ecNumber>
    </recommendedName>
</protein>
<dbReference type="InterPro" id="IPR013815">
    <property type="entry name" value="ATP_grasp_subdomain_1"/>
</dbReference>
<comment type="similarity">
    <text evidence="4">Belongs to the CarB family.</text>
</comment>
<keyword evidence="24" id="KW-1185">Reference proteome</keyword>
<evidence type="ECO:0000256" key="14">
    <source>
        <dbReference type="ARBA" id="ARBA00022975"/>
    </source>
</evidence>
<dbReference type="PANTHER" id="PTHR11405">
    <property type="entry name" value="CARBAMOYLTRANSFERASE FAMILY MEMBER"/>
    <property type="match status" value="1"/>
</dbReference>
<evidence type="ECO:0000313" key="23">
    <source>
        <dbReference type="EMBL" id="GAY72344.1"/>
    </source>
</evidence>
<evidence type="ECO:0000256" key="3">
    <source>
        <dbReference type="ARBA" id="ARBA00005077"/>
    </source>
</evidence>
<dbReference type="FunFam" id="3.30.1490.20:FF:000001">
    <property type="entry name" value="Carbamoyl-phosphate synthase large chain"/>
    <property type="match status" value="1"/>
</dbReference>
<dbReference type="Pfam" id="PF25596">
    <property type="entry name" value="CPSase_L_D1"/>
    <property type="match status" value="1"/>
</dbReference>
<dbReference type="GO" id="GO:0004088">
    <property type="term" value="F:carbamoyl-phosphate synthase (glutamine-hydrolyzing) activity"/>
    <property type="evidence" value="ECO:0007669"/>
    <property type="project" value="UniProtKB-EC"/>
</dbReference>
<dbReference type="GO" id="GO:0046872">
    <property type="term" value="F:metal ion binding"/>
    <property type="evidence" value="ECO:0007669"/>
    <property type="project" value="UniProtKB-KW"/>
</dbReference>
<keyword evidence="8" id="KW-0028">Amino-acid biosynthesis</keyword>
<keyword evidence="6" id="KW-0055">Arginine biosynthesis</keyword>
<dbReference type="PROSITE" id="PS50975">
    <property type="entry name" value="ATP_GRASP"/>
    <property type="match status" value="1"/>
</dbReference>
<dbReference type="Gene3D" id="3.30.470.20">
    <property type="entry name" value="ATP-grasp fold, B domain"/>
    <property type="match status" value="1"/>
</dbReference>
<dbReference type="InterPro" id="IPR005480">
    <property type="entry name" value="CPSase_lsu_oligo"/>
</dbReference>
<keyword evidence="7 23" id="KW-0436">Ligase</keyword>
<dbReference type="GO" id="GO:0005737">
    <property type="term" value="C:cytoplasm"/>
    <property type="evidence" value="ECO:0007669"/>
    <property type="project" value="TreeGrafter"/>
</dbReference>
<evidence type="ECO:0000256" key="5">
    <source>
        <dbReference type="ARBA" id="ARBA00012738"/>
    </source>
</evidence>
<evidence type="ECO:0000256" key="8">
    <source>
        <dbReference type="ARBA" id="ARBA00022605"/>
    </source>
</evidence>
<comment type="pathway">
    <text evidence="3">Amino-acid biosynthesis; L-arginine biosynthesis; carbamoyl phosphate from bicarbonate: step 1/1.</text>
</comment>
<dbReference type="InterPro" id="IPR016185">
    <property type="entry name" value="PreATP-grasp_dom_sf"/>
</dbReference>
<evidence type="ECO:0000256" key="18">
    <source>
        <dbReference type="ARBA" id="ARBA00048816"/>
    </source>
</evidence>
<dbReference type="GO" id="GO:0004087">
    <property type="term" value="F:carbamoyl-phosphate synthase (ammonia) activity"/>
    <property type="evidence" value="ECO:0007669"/>
    <property type="project" value="UniProtKB-EC"/>
</dbReference>
<organism evidence="23 24">
    <name type="scientific">Lentilactobacillus kosonis</name>
    <dbReference type="NCBI Taxonomy" id="2810561"/>
    <lineage>
        <taxon>Bacteria</taxon>
        <taxon>Bacillati</taxon>
        <taxon>Bacillota</taxon>
        <taxon>Bacilli</taxon>
        <taxon>Lactobacillales</taxon>
        <taxon>Lactobacillaceae</taxon>
        <taxon>Lentilactobacillus</taxon>
    </lineage>
</organism>
<gene>
    <name evidence="23" type="ORF">NBRC111893_490</name>
</gene>
<dbReference type="FunFam" id="1.10.1030.10:FF:000002">
    <property type="entry name" value="Carbamoyl-phosphate synthase large chain"/>
    <property type="match status" value="1"/>
</dbReference>
<evidence type="ECO:0000256" key="21">
    <source>
        <dbReference type="PROSITE-ProRule" id="PRU00409"/>
    </source>
</evidence>
<evidence type="ECO:0000259" key="22">
    <source>
        <dbReference type="PROSITE" id="PS50975"/>
    </source>
</evidence>
<name>A0A401FIZ5_9LACO</name>
<dbReference type="InterPro" id="IPR058047">
    <property type="entry name" value="CPSase_preATP-grasp"/>
</dbReference>
<evidence type="ECO:0000256" key="1">
    <source>
        <dbReference type="ARBA" id="ARBA00001936"/>
    </source>
</evidence>
<dbReference type="EMBL" id="BEXA01000001">
    <property type="protein sequence ID" value="GAY72344.1"/>
    <property type="molecule type" value="Genomic_DNA"/>
</dbReference>
<comment type="catalytic activity">
    <reaction evidence="17">
        <text>hydrogencarbonate + NH4(+) + 2 ATP = carbamoyl phosphate + 2 ADP + phosphate + 2 H(+)</text>
        <dbReference type="Rhea" id="RHEA:18029"/>
        <dbReference type="ChEBI" id="CHEBI:15378"/>
        <dbReference type="ChEBI" id="CHEBI:17544"/>
        <dbReference type="ChEBI" id="CHEBI:28938"/>
        <dbReference type="ChEBI" id="CHEBI:30616"/>
        <dbReference type="ChEBI" id="CHEBI:43474"/>
        <dbReference type="ChEBI" id="CHEBI:58228"/>
        <dbReference type="ChEBI" id="CHEBI:456216"/>
        <dbReference type="EC" id="6.3.4.16"/>
    </reaction>
</comment>
<dbReference type="PROSITE" id="PS00866">
    <property type="entry name" value="CPSASE_1"/>
    <property type="match status" value="1"/>
</dbReference>
<keyword evidence="10" id="KW-0677">Repeat</keyword>
<evidence type="ECO:0000256" key="10">
    <source>
        <dbReference type="ARBA" id="ARBA00022737"/>
    </source>
</evidence>
<comment type="cofactor">
    <cofactor evidence="2">
        <name>Mg(2+)</name>
        <dbReference type="ChEBI" id="CHEBI:18420"/>
    </cofactor>
</comment>
<dbReference type="SUPFAM" id="SSF56059">
    <property type="entry name" value="Glutathione synthetase ATP-binding domain-like"/>
    <property type="match status" value="1"/>
</dbReference>
<evidence type="ECO:0000256" key="4">
    <source>
        <dbReference type="ARBA" id="ARBA00009799"/>
    </source>
</evidence>
<accession>A0A401FIZ5</accession>
<dbReference type="GO" id="GO:0006541">
    <property type="term" value="P:glutamine metabolic process"/>
    <property type="evidence" value="ECO:0007669"/>
    <property type="project" value="TreeGrafter"/>
</dbReference>
<dbReference type="PRINTS" id="PR00098">
    <property type="entry name" value="CPSASE"/>
</dbReference>
<dbReference type="NCBIfam" id="NF003671">
    <property type="entry name" value="PRK05294.1"/>
    <property type="match status" value="1"/>
</dbReference>
<evidence type="ECO:0000313" key="24">
    <source>
        <dbReference type="Proteomes" id="UP000286974"/>
    </source>
</evidence>
<keyword evidence="14" id="KW-0665">Pyrimidine biosynthesis</keyword>
<evidence type="ECO:0000256" key="20">
    <source>
        <dbReference type="ARBA" id="ARBA00069524"/>
    </source>
</evidence>
<sequence>MAIGTSIEEALIKAVSSLELGSELQVNLISPSDTHNPMDQLLNEISRPTDDRLFKILTALGRGASIDSIHNATKVDKFFLAKLAHVIVLQKELSSGLLTSQLVERARKAGFTNSMIQTQHQATDKEIAKLDSMANQHKVYKMVDTCAAEFDSATPYFYSTVGTENESQPLGNSILVIGSGPIRIGQGVEFDYATVHCIKAIQAAGYKAIIINNNPETVSTDFSISDKLYFEPLTIDHVMDVINLEKPLGVIVEFGGQTAINLTEKLTQRGVKILGTSIYGINQTENRHGFEELLLNQDIAHPDGMTAMSLVEAHKIADQIGYPVLVRPSFVLGGRGMAIVNDESELNDYLKPAIKASHGNPILIDKYIHGIECEVDILSDGKSVLVPGIMEHLEGSGVHSGDSIAVYPPQHLTDDQKQQIVEIATKIGLSVHAIGMMNIQFIVADQVYVIEVNPRASRTVPFMSKVTKMHLAQFATQLILGKTLAELDLTPGLYPESNRIFVKAPVFSFAKLTGAPTTLNPEMKSTGENIGSGDNFLEAYHKALLDSYHYNYHNQSQYVVISETDYNNSETVAELKNNGFTVIKYSSEFDWSIAPAFSLVTADNLNGKILANAALSHQIPLFTSFDTIKPLVNQSVSVNIY</sequence>
<evidence type="ECO:0000256" key="12">
    <source>
        <dbReference type="ARBA" id="ARBA00022840"/>
    </source>
</evidence>
<evidence type="ECO:0000256" key="13">
    <source>
        <dbReference type="ARBA" id="ARBA00022842"/>
    </source>
</evidence>
<evidence type="ECO:0000256" key="16">
    <source>
        <dbReference type="ARBA" id="ARBA00044063"/>
    </source>
</evidence>
<evidence type="ECO:0000256" key="9">
    <source>
        <dbReference type="ARBA" id="ARBA00022723"/>
    </source>
</evidence>
<comment type="catalytic activity">
    <reaction evidence="18">
        <text>hydrogencarbonate + L-glutamine + 2 ATP + H2O = carbamoyl phosphate + L-glutamate + 2 ADP + phosphate + 2 H(+)</text>
        <dbReference type="Rhea" id="RHEA:18633"/>
        <dbReference type="ChEBI" id="CHEBI:15377"/>
        <dbReference type="ChEBI" id="CHEBI:15378"/>
        <dbReference type="ChEBI" id="CHEBI:17544"/>
        <dbReference type="ChEBI" id="CHEBI:29985"/>
        <dbReference type="ChEBI" id="CHEBI:30616"/>
        <dbReference type="ChEBI" id="CHEBI:43474"/>
        <dbReference type="ChEBI" id="CHEBI:58228"/>
        <dbReference type="ChEBI" id="CHEBI:58359"/>
        <dbReference type="ChEBI" id="CHEBI:456216"/>
        <dbReference type="EC" id="6.3.5.5"/>
    </reaction>
</comment>
<dbReference type="EC" id="6.3.5.5" evidence="5"/>
<evidence type="ECO:0000256" key="6">
    <source>
        <dbReference type="ARBA" id="ARBA00022571"/>
    </source>
</evidence>
<dbReference type="Gene3D" id="3.40.50.20">
    <property type="match status" value="1"/>
</dbReference>
<comment type="caution">
    <text evidence="23">The sequence shown here is derived from an EMBL/GenBank/DDBJ whole genome shotgun (WGS) entry which is preliminary data.</text>
</comment>
<comment type="function">
    <text evidence="19">Small subunit of the glutamine-dependent carbamoyl phosphate synthetase (CPSase). CPSase catalyzes the formation of carbamoyl phosphate from the ammonia moiety of glutamine, carbonate, and phosphate donated by ATP, constituting the first step of the biosynthetic pathway leading to pyrimidine nucleotides. The large subunit (synthetase) binds the substrates ammonia (free or transferred from glutamine from the small subunit), hydrogencarbonate and ATP and carries out an ATP-coupled ligase reaction, activating hydrogencarbonate by forming carboxy phosphate which reacts with ammonia to form carbamoyl phosphate.</text>
</comment>
<evidence type="ECO:0000256" key="15">
    <source>
        <dbReference type="ARBA" id="ARBA00023211"/>
    </source>
</evidence>
<dbReference type="SUPFAM" id="SSF52440">
    <property type="entry name" value="PreATP-grasp domain"/>
    <property type="match status" value="1"/>
</dbReference>